<sequence length="249" mass="28330">MRNPIIITIVCAIIVFTGVIVWWSGNEKYETSKSTITEQAKSEPQNQQTHSQAINDDLKKIKATFTIDWPAKKGNSTKYIVEIQNTSDKQFKGKIRVIPSTSSIMGSWSEDIPSLLPGERKTMFSFAEIKPDTKFSYEIEGSFFKFNQDVMPGLNYEIIRTNSGEGYMTFFVYTPKNDSETLIKICQDMKNKYASNLKIGFQIRFFGHKSVVEMKENFAAYAFTKPLNLSKLTLFNKETGVETVAAENI</sequence>
<name>F7NLM4_9FIRM</name>
<dbReference type="EMBL" id="AFGF01000143">
    <property type="protein sequence ID" value="EGO63046.1"/>
    <property type="molecule type" value="Genomic_DNA"/>
</dbReference>
<feature type="transmembrane region" description="Helical" evidence="1">
    <location>
        <begin position="6"/>
        <end position="25"/>
    </location>
</feature>
<accession>F7NLM4</accession>
<dbReference type="RefSeq" id="WP_004097005.1">
    <property type="nucleotide sequence ID" value="NZ_AFGF01000143.1"/>
</dbReference>
<proteinExistence type="predicted"/>
<dbReference type="AlphaFoldDB" id="F7NLM4"/>
<comment type="caution">
    <text evidence="2">The sequence shown here is derived from an EMBL/GenBank/DDBJ whole genome shotgun (WGS) entry which is preliminary data.</text>
</comment>
<gene>
    <name evidence="2" type="ORF">ALO_14992</name>
</gene>
<organism evidence="2 3">
    <name type="scientific">Acetonema longum DSM 6540</name>
    <dbReference type="NCBI Taxonomy" id="1009370"/>
    <lineage>
        <taxon>Bacteria</taxon>
        <taxon>Bacillati</taxon>
        <taxon>Bacillota</taxon>
        <taxon>Negativicutes</taxon>
        <taxon>Acetonemataceae</taxon>
        <taxon>Acetonema</taxon>
    </lineage>
</organism>
<evidence type="ECO:0000256" key="1">
    <source>
        <dbReference type="SAM" id="Phobius"/>
    </source>
</evidence>
<keyword evidence="1" id="KW-0472">Membrane</keyword>
<evidence type="ECO:0000313" key="3">
    <source>
        <dbReference type="Proteomes" id="UP000003240"/>
    </source>
</evidence>
<keyword evidence="3" id="KW-1185">Reference proteome</keyword>
<keyword evidence="1" id="KW-1133">Transmembrane helix</keyword>
<evidence type="ECO:0000313" key="2">
    <source>
        <dbReference type="EMBL" id="EGO63046.1"/>
    </source>
</evidence>
<keyword evidence="1" id="KW-0812">Transmembrane</keyword>
<dbReference type="Proteomes" id="UP000003240">
    <property type="component" value="Unassembled WGS sequence"/>
</dbReference>
<dbReference type="STRING" id="1009370.ALO_14992"/>
<reference evidence="2 3" key="1">
    <citation type="journal article" date="2011" name="EMBO J.">
        <title>Structural diversity of bacterial flagellar motors.</title>
        <authorList>
            <person name="Chen S."/>
            <person name="Beeby M."/>
            <person name="Murphy G.E."/>
            <person name="Leadbetter J.R."/>
            <person name="Hendrixson D.R."/>
            <person name="Briegel A."/>
            <person name="Li Z."/>
            <person name="Shi J."/>
            <person name="Tocheva E.I."/>
            <person name="Muller A."/>
            <person name="Dobro M.J."/>
            <person name="Jensen G.J."/>
        </authorList>
    </citation>
    <scope>NUCLEOTIDE SEQUENCE [LARGE SCALE GENOMIC DNA]</scope>
    <source>
        <strain evidence="2 3">DSM 6540</strain>
    </source>
</reference>
<protein>
    <submittedName>
        <fullName evidence="2">Uncharacterized protein</fullName>
    </submittedName>
</protein>